<feature type="compositionally biased region" description="Acidic residues" evidence="1">
    <location>
        <begin position="12"/>
        <end position="24"/>
    </location>
</feature>
<feature type="compositionally biased region" description="Basic and acidic residues" evidence="1">
    <location>
        <begin position="34"/>
        <end position="48"/>
    </location>
</feature>
<keyword evidence="3" id="KW-1185">Reference proteome</keyword>
<name>A0ABV7M8U0_9PROT</name>
<sequence length="48" mass="5322">MPKDQPDKDDKPETEDERLEEGLDDTFPASDPASEAREPKPGGHEKDA</sequence>
<evidence type="ECO:0000313" key="2">
    <source>
        <dbReference type="EMBL" id="MFC3301773.1"/>
    </source>
</evidence>
<accession>A0ABV7M8U0</accession>
<evidence type="ECO:0000256" key="1">
    <source>
        <dbReference type="SAM" id="MobiDB-lite"/>
    </source>
</evidence>
<evidence type="ECO:0000313" key="3">
    <source>
        <dbReference type="Proteomes" id="UP001595607"/>
    </source>
</evidence>
<proteinExistence type="predicted"/>
<feature type="compositionally biased region" description="Basic and acidic residues" evidence="1">
    <location>
        <begin position="1"/>
        <end position="11"/>
    </location>
</feature>
<comment type="caution">
    <text evidence="2">The sequence shown here is derived from an EMBL/GenBank/DDBJ whole genome shotgun (WGS) entry which is preliminary data.</text>
</comment>
<gene>
    <name evidence="2" type="ORF">ACFONP_03420</name>
</gene>
<protein>
    <submittedName>
        <fullName evidence="2">Uncharacterized protein</fullName>
    </submittedName>
</protein>
<dbReference type="EMBL" id="JBHRVA010000002">
    <property type="protein sequence ID" value="MFC3301773.1"/>
    <property type="molecule type" value="Genomic_DNA"/>
</dbReference>
<feature type="region of interest" description="Disordered" evidence="1">
    <location>
        <begin position="1"/>
        <end position="48"/>
    </location>
</feature>
<organism evidence="2 3">
    <name type="scientific">Parvularcula lutaonensis</name>
    <dbReference type="NCBI Taxonomy" id="491923"/>
    <lineage>
        <taxon>Bacteria</taxon>
        <taxon>Pseudomonadati</taxon>
        <taxon>Pseudomonadota</taxon>
        <taxon>Alphaproteobacteria</taxon>
        <taxon>Parvularculales</taxon>
        <taxon>Parvularculaceae</taxon>
        <taxon>Parvularcula</taxon>
    </lineage>
</organism>
<dbReference type="RefSeq" id="WP_189573419.1">
    <property type="nucleotide sequence ID" value="NZ_BMXU01000001.1"/>
</dbReference>
<reference evidence="3" key="1">
    <citation type="journal article" date="2019" name="Int. J. Syst. Evol. Microbiol.">
        <title>The Global Catalogue of Microorganisms (GCM) 10K type strain sequencing project: providing services to taxonomists for standard genome sequencing and annotation.</title>
        <authorList>
            <consortium name="The Broad Institute Genomics Platform"/>
            <consortium name="The Broad Institute Genome Sequencing Center for Infectious Disease"/>
            <person name="Wu L."/>
            <person name="Ma J."/>
        </authorList>
    </citation>
    <scope>NUCLEOTIDE SEQUENCE [LARGE SCALE GENOMIC DNA]</scope>
    <source>
        <strain evidence="3">KCTC 22245</strain>
    </source>
</reference>
<dbReference type="Proteomes" id="UP001595607">
    <property type="component" value="Unassembled WGS sequence"/>
</dbReference>